<dbReference type="PANTHER" id="PTHR43479:SF11">
    <property type="entry name" value="ACREF_ENVCD OPERON REPRESSOR-RELATED"/>
    <property type="match status" value="1"/>
</dbReference>
<keyword evidence="1 2" id="KW-0238">DNA-binding</keyword>
<keyword evidence="5" id="KW-1185">Reference proteome</keyword>
<evidence type="ECO:0000313" key="4">
    <source>
        <dbReference type="EMBL" id="USS85693.1"/>
    </source>
</evidence>
<dbReference type="InterPro" id="IPR001647">
    <property type="entry name" value="HTH_TetR"/>
</dbReference>
<dbReference type="Proteomes" id="UP001056707">
    <property type="component" value="Chromosome"/>
</dbReference>
<feature type="DNA-binding region" description="H-T-H motif" evidence="2">
    <location>
        <begin position="31"/>
        <end position="50"/>
    </location>
</feature>
<organism evidence="4 5">
    <name type="scientific">Fructilactobacillus myrtifloralis</name>
    <dbReference type="NCBI Taxonomy" id="2940301"/>
    <lineage>
        <taxon>Bacteria</taxon>
        <taxon>Bacillati</taxon>
        <taxon>Bacillota</taxon>
        <taxon>Bacilli</taxon>
        <taxon>Lactobacillales</taxon>
        <taxon>Lactobacillaceae</taxon>
        <taxon>Fructilactobacillus</taxon>
    </lineage>
</organism>
<name>A0ABY5BPT3_9LACO</name>
<sequence length="210" mass="24079">MATTNSPASTHDLLLQAGLAAFLDHGYEQTTLREICRGAHRTTGAFYQYFHSKADLLAELLQPFLTTLTTTYDQQLTIGLTELTNQNAPAFWQATVMNLDPVITELYQQPNLKQLLLFCADGSKYGPLAELATQYFTTQIIRVINAMQERGILPITFQFNYQELHFHAFAFYATVVDILRHDYPQPETLVLTHQLEQFFTPSWLNWLELQ</sequence>
<accession>A0ABY5BPT3</accession>
<evidence type="ECO:0000256" key="2">
    <source>
        <dbReference type="PROSITE-ProRule" id="PRU00335"/>
    </source>
</evidence>
<dbReference type="SUPFAM" id="SSF46689">
    <property type="entry name" value="Homeodomain-like"/>
    <property type="match status" value="1"/>
</dbReference>
<protein>
    <submittedName>
        <fullName evidence="4">TetR/AcrR family transcriptional regulator</fullName>
    </submittedName>
</protein>
<evidence type="ECO:0000313" key="5">
    <source>
        <dbReference type="Proteomes" id="UP001056707"/>
    </source>
</evidence>
<reference evidence="4" key="1">
    <citation type="submission" date="2022-05" db="EMBL/GenBank/DDBJ databases">
        <authorList>
            <person name="Oliphant S.A."/>
            <person name="Watson-Haigh N.S."/>
            <person name="Sumby K.M."/>
            <person name="Gardner J.M."/>
            <person name="Jiranek V."/>
        </authorList>
    </citation>
    <scope>NUCLEOTIDE SEQUENCE</scope>
    <source>
        <strain evidence="4">KI16_H9</strain>
    </source>
</reference>
<gene>
    <name evidence="4" type="ORF">M3M35_03415</name>
</gene>
<dbReference type="Gene3D" id="1.10.357.10">
    <property type="entry name" value="Tetracycline Repressor, domain 2"/>
    <property type="match status" value="1"/>
</dbReference>
<dbReference type="Pfam" id="PF00440">
    <property type="entry name" value="TetR_N"/>
    <property type="match status" value="1"/>
</dbReference>
<feature type="domain" description="HTH tetR-type" evidence="3">
    <location>
        <begin position="8"/>
        <end position="68"/>
    </location>
</feature>
<evidence type="ECO:0000256" key="1">
    <source>
        <dbReference type="ARBA" id="ARBA00023125"/>
    </source>
</evidence>
<evidence type="ECO:0000259" key="3">
    <source>
        <dbReference type="PROSITE" id="PS50977"/>
    </source>
</evidence>
<dbReference type="PROSITE" id="PS50977">
    <property type="entry name" value="HTH_TETR_2"/>
    <property type="match status" value="1"/>
</dbReference>
<dbReference type="EMBL" id="CP097116">
    <property type="protein sequence ID" value="USS85693.1"/>
    <property type="molecule type" value="Genomic_DNA"/>
</dbReference>
<dbReference type="RefSeq" id="WP_252750588.1">
    <property type="nucleotide sequence ID" value="NZ_CP097116.1"/>
</dbReference>
<dbReference type="InterPro" id="IPR009057">
    <property type="entry name" value="Homeodomain-like_sf"/>
</dbReference>
<dbReference type="PANTHER" id="PTHR43479">
    <property type="entry name" value="ACREF/ENVCD OPERON REPRESSOR-RELATED"/>
    <property type="match status" value="1"/>
</dbReference>
<proteinExistence type="predicted"/>
<dbReference type="InterPro" id="IPR050624">
    <property type="entry name" value="HTH-type_Tx_Regulator"/>
</dbReference>